<feature type="region of interest" description="Disordered" evidence="1">
    <location>
        <begin position="101"/>
        <end position="131"/>
    </location>
</feature>
<dbReference type="EMBL" id="JAGFBR010000010">
    <property type="protein sequence ID" value="KAH0459976.1"/>
    <property type="molecule type" value="Genomic_DNA"/>
</dbReference>
<comment type="caution">
    <text evidence="2">The sequence shown here is derived from an EMBL/GenBank/DDBJ whole genome shotgun (WGS) entry which is preliminary data.</text>
</comment>
<feature type="compositionally biased region" description="Basic and acidic residues" evidence="1">
    <location>
        <begin position="149"/>
        <end position="166"/>
    </location>
</feature>
<sequence>MNLCPLMSSPRASSCVCSNERVPALPKQMKTTDSLDCRFNHSIHLCDDSSVPLSEPDHVSKLAGGGLVECREVEHERKEEIVGGYKKITWDAELFYHGKEVASEEVKDDGGDAGGSPESDEDFTEGRDGVGYGLAYAGDEVSVGWEVIEERDRELNGGDGGRERTGGEVGESD</sequence>
<protein>
    <submittedName>
        <fullName evidence="2">Uncharacterized protein</fullName>
    </submittedName>
</protein>
<evidence type="ECO:0000256" key="1">
    <source>
        <dbReference type="SAM" id="MobiDB-lite"/>
    </source>
</evidence>
<name>A0AAV7GTB9_DENCH</name>
<feature type="compositionally biased region" description="Basic and acidic residues" evidence="1">
    <location>
        <begin position="101"/>
        <end position="110"/>
    </location>
</feature>
<organism evidence="2 3">
    <name type="scientific">Dendrobium chrysotoxum</name>
    <name type="common">Orchid</name>
    <dbReference type="NCBI Taxonomy" id="161865"/>
    <lineage>
        <taxon>Eukaryota</taxon>
        <taxon>Viridiplantae</taxon>
        <taxon>Streptophyta</taxon>
        <taxon>Embryophyta</taxon>
        <taxon>Tracheophyta</taxon>
        <taxon>Spermatophyta</taxon>
        <taxon>Magnoliopsida</taxon>
        <taxon>Liliopsida</taxon>
        <taxon>Asparagales</taxon>
        <taxon>Orchidaceae</taxon>
        <taxon>Epidendroideae</taxon>
        <taxon>Malaxideae</taxon>
        <taxon>Dendrobiinae</taxon>
        <taxon>Dendrobium</taxon>
    </lineage>
</organism>
<evidence type="ECO:0000313" key="3">
    <source>
        <dbReference type="Proteomes" id="UP000775213"/>
    </source>
</evidence>
<dbReference type="Proteomes" id="UP000775213">
    <property type="component" value="Unassembled WGS sequence"/>
</dbReference>
<dbReference type="AlphaFoldDB" id="A0AAV7GTB9"/>
<accession>A0AAV7GTB9</accession>
<feature type="region of interest" description="Disordered" evidence="1">
    <location>
        <begin position="149"/>
        <end position="173"/>
    </location>
</feature>
<gene>
    <name evidence="2" type="ORF">IEQ34_010639</name>
</gene>
<reference evidence="2 3" key="1">
    <citation type="journal article" date="2021" name="Hortic Res">
        <title>Chromosome-scale assembly of the Dendrobium chrysotoxum genome enhances the understanding of orchid evolution.</title>
        <authorList>
            <person name="Zhang Y."/>
            <person name="Zhang G.Q."/>
            <person name="Zhang D."/>
            <person name="Liu X.D."/>
            <person name="Xu X.Y."/>
            <person name="Sun W.H."/>
            <person name="Yu X."/>
            <person name="Zhu X."/>
            <person name="Wang Z.W."/>
            <person name="Zhao X."/>
            <person name="Zhong W.Y."/>
            <person name="Chen H."/>
            <person name="Yin W.L."/>
            <person name="Huang T."/>
            <person name="Niu S.C."/>
            <person name="Liu Z.J."/>
        </authorList>
    </citation>
    <scope>NUCLEOTIDE SEQUENCE [LARGE SCALE GENOMIC DNA]</scope>
    <source>
        <strain evidence="2">Lindl</strain>
    </source>
</reference>
<keyword evidence="3" id="KW-1185">Reference proteome</keyword>
<proteinExistence type="predicted"/>
<evidence type="ECO:0000313" key="2">
    <source>
        <dbReference type="EMBL" id="KAH0459976.1"/>
    </source>
</evidence>